<dbReference type="FunCoup" id="B3RV61">
    <property type="interactions" value="371"/>
</dbReference>
<dbReference type="GO" id="GO:0036038">
    <property type="term" value="C:MKS complex"/>
    <property type="evidence" value="ECO:0007669"/>
    <property type="project" value="InterPro"/>
</dbReference>
<dbReference type="OMA" id="YITENKG"/>
<feature type="transmembrane region" description="Helical" evidence="1">
    <location>
        <begin position="567"/>
        <end position="588"/>
    </location>
</feature>
<feature type="transmembrane region" description="Helical" evidence="1">
    <location>
        <begin position="472"/>
        <end position="492"/>
    </location>
</feature>
<dbReference type="HOGENOM" id="CLU_010935_0_0_1"/>
<name>B3RV61_TRIAD</name>
<dbReference type="KEGG" id="tad:TRIADDRAFT_55538"/>
<dbReference type="Pfam" id="PF09773">
    <property type="entry name" value="Meckelin"/>
    <property type="match status" value="2"/>
</dbReference>
<feature type="transmembrane region" description="Helical" evidence="1">
    <location>
        <begin position="645"/>
        <end position="664"/>
    </location>
</feature>
<proteinExistence type="predicted"/>
<accession>B3RV61</accession>
<sequence>MAAKSNRQLLPIVLIISILPLTSANLFPLVNKTCTSTQYYDIATLQCKNCGLNQERSSDGTYCICLNGYRILSDNGGPPTSSLQCQKCPTNTASSTDRRDCIRCSSSNPFDSATQACRSCPAGDISNVRFRNISIGSTFSVVPVLECSTCGDSYQPDITRQNCVRCDEYVLNLTSTCVCSNAPGTYIQYGGVCFDTGSSNNIVVPSSSSMTITYEDSQSTSVVSYYLSENLLAAKTLCQQNFNYTACQLLANLCVVNHYFRFPADGACASYYTLGNNLVTQNRISNGILDWPADLPWLYYFTATTATPVLTATYITTSYSMRPSATLPSRLQFAFGKYYLNGTFSNLELTDIPFQLCPDSQGRAQAAFDFGVTYSITVSTDESAWVPTRRFFIIDNYSSKPTSTDSPRVIRYPKSINLRITLQGRASAGKIYPPLLIINYAAVKTSDLTATTIQTSFTVSYVTQNPEYQNNVNIACIVTGCLTIIYCIIKIIGWRRRCGRFSAINVDDVPDESINSQTMVKFFALFLGYMANCLFIILFGTSVYYLMFFKGQEAAYLVLPSSTERGYFSILFAIAFAFKALDLLHIIWTQTSIDIFFIDWEKPRGSAGENSESNRANVPISIWRTYFVANEWNEIQTMRKIENTFLIFAVLFFLEVAGFKNLATNNPATGVVTTADEYVGSPSPLLRFGIASICFLVIAFVQWVFYTFIYERFIEDKIAQFVDLCSMSNVSIFIMSHIQFGYYIHGKSVHGHADTDMKEMFEQLKREEDNLCGQRGLLPSSDVQTFQMALPRRLRIQYDKILKPLQEEADKSKTQRGKGPADPRSNTLDIQDKIEAYKTINTFLSNFVEHSLRHLDYVVRDKLMLERLLDMEFNSPIEKGCFYSDESHTFDRVLFYGNEISLLVFDILLFGLIDFHATNFVLAGAITYIVDMVIAAIRDNWGRTNLATKTLVDERFLI</sequence>
<protein>
    <recommendedName>
        <fullName evidence="5">Meckelin</fullName>
    </recommendedName>
</protein>
<evidence type="ECO:0000313" key="4">
    <source>
        <dbReference type="Proteomes" id="UP000009022"/>
    </source>
</evidence>
<dbReference type="eggNOG" id="KOG4611">
    <property type="taxonomic scope" value="Eukaryota"/>
</dbReference>
<keyword evidence="2" id="KW-0732">Signal</keyword>
<dbReference type="PhylomeDB" id="B3RV61"/>
<evidence type="ECO:0008006" key="5">
    <source>
        <dbReference type="Google" id="ProtNLM"/>
    </source>
</evidence>
<dbReference type="EMBL" id="DS985244">
    <property type="protein sequence ID" value="EDV25938.1"/>
    <property type="molecule type" value="Genomic_DNA"/>
</dbReference>
<dbReference type="Proteomes" id="UP000009022">
    <property type="component" value="Unassembled WGS sequence"/>
</dbReference>
<gene>
    <name evidence="3" type="ORF">TRIADDRAFT_55538</name>
</gene>
<evidence type="ECO:0000313" key="3">
    <source>
        <dbReference type="EMBL" id="EDV25938.1"/>
    </source>
</evidence>
<dbReference type="InterPro" id="IPR019170">
    <property type="entry name" value="Meckelin"/>
</dbReference>
<evidence type="ECO:0000256" key="2">
    <source>
        <dbReference type="SAM" id="SignalP"/>
    </source>
</evidence>
<dbReference type="AlphaFoldDB" id="B3RV61"/>
<reference evidence="3 4" key="1">
    <citation type="journal article" date="2008" name="Nature">
        <title>The Trichoplax genome and the nature of placozoans.</title>
        <authorList>
            <person name="Srivastava M."/>
            <person name="Begovic E."/>
            <person name="Chapman J."/>
            <person name="Putnam N.H."/>
            <person name="Hellsten U."/>
            <person name="Kawashima T."/>
            <person name="Kuo A."/>
            <person name="Mitros T."/>
            <person name="Salamov A."/>
            <person name="Carpenter M.L."/>
            <person name="Signorovitch A.Y."/>
            <person name="Moreno M.A."/>
            <person name="Kamm K."/>
            <person name="Grimwood J."/>
            <person name="Schmutz J."/>
            <person name="Shapiro H."/>
            <person name="Grigoriev I.V."/>
            <person name="Buss L.W."/>
            <person name="Schierwater B."/>
            <person name="Dellaporta S.L."/>
            <person name="Rokhsar D.S."/>
        </authorList>
    </citation>
    <scope>NUCLEOTIDE SEQUENCE [LARGE SCALE GENOMIC DNA]</scope>
    <source>
        <strain evidence="3 4">Grell-BS-1999</strain>
    </source>
</reference>
<feature type="transmembrane region" description="Helical" evidence="1">
    <location>
        <begin position="893"/>
        <end position="913"/>
    </location>
</feature>
<dbReference type="CTD" id="6752692"/>
<feature type="transmembrane region" description="Helical" evidence="1">
    <location>
        <begin position="522"/>
        <end position="547"/>
    </location>
</feature>
<dbReference type="PANTHER" id="PTHR21274">
    <property type="entry name" value="MECKELIN"/>
    <property type="match status" value="1"/>
</dbReference>
<dbReference type="GeneID" id="6752692"/>
<dbReference type="InParanoid" id="B3RV61"/>
<feature type="transmembrane region" description="Helical" evidence="1">
    <location>
        <begin position="684"/>
        <end position="709"/>
    </location>
</feature>
<keyword evidence="1" id="KW-1133">Transmembrane helix</keyword>
<dbReference type="OrthoDB" id="419138at2759"/>
<keyword evidence="1" id="KW-0812">Transmembrane</keyword>
<dbReference type="STRING" id="10228.B3RV61"/>
<dbReference type="PANTHER" id="PTHR21274:SF0">
    <property type="entry name" value="MECKELIN"/>
    <property type="match status" value="1"/>
</dbReference>
<dbReference type="RefSeq" id="XP_002111971.1">
    <property type="nucleotide sequence ID" value="XM_002111935.1"/>
</dbReference>
<organism evidence="3 4">
    <name type="scientific">Trichoplax adhaerens</name>
    <name type="common">Trichoplax reptans</name>
    <dbReference type="NCBI Taxonomy" id="10228"/>
    <lineage>
        <taxon>Eukaryota</taxon>
        <taxon>Metazoa</taxon>
        <taxon>Placozoa</taxon>
        <taxon>Uniplacotomia</taxon>
        <taxon>Trichoplacea</taxon>
        <taxon>Trichoplacidae</taxon>
        <taxon>Trichoplax</taxon>
    </lineage>
</organism>
<dbReference type="GO" id="GO:0035869">
    <property type="term" value="C:ciliary transition zone"/>
    <property type="evidence" value="ECO:0000318"/>
    <property type="project" value="GO_Central"/>
</dbReference>
<feature type="transmembrane region" description="Helical" evidence="1">
    <location>
        <begin position="919"/>
        <end position="937"/>
    </location>
</feature>
<dbReference type="GO" id="GO:0060271">
    <property type="term" value="P:cilium assembly"/>
    <property type="evidence" value="ECO:0000318"/>
    <property type="project" value="GO_Central"/>
</dbReference>
<feature type="signal peptide" evidence="2">
    <location>
        <begin position="1"/>
        <end position="24"/>
    </location>
</feature>
<evidence type="ECO:0000256" key="1">
    <source>
        <dbReference type="SAM" id="Phobius"/>
    </source>
</evidence>
<keyword evidence="1" id="KW-0472">Membrane</keyword>
<keyword evidence="4" id="KW-1185">Reference proteome</keyword>
<feature type="chain" id="PRO_5002798377" description="Meckelin" evidence="2">
    <location>
        <begin position="25"/>
        <end position="958"/>
    </location>
</feature>